<evidence type="ECO:0000256" key="8">
    <source>
        <dbReference type="ARBA" id="ARBA00023315"/>
    </source>
</evidence>
<feature type="compositionally biased region" description="Basic residues" evidence="12">
    <location>
        <begin position="412"/>
        <end position="421"/>
    </location>
</feature>
<evidence type="ECO:0000256" key="2">
    <source>
        <dbReference type="ARBA" id="ARBA00022679"/>
    </source>
</evidence>
<evidence type="ECO:0000259" key="13">
    <source>
        <dbReference type="Pfam" id="PF01529"/>
    </source>
</evidence>
<feature type="compositionally biased region" description="Basic residues" evidence="12">
    <location>
        <begin position="99"/>
        <end position="112"/>
    </location>
</feature>
<dbReference type="GO" id="GO:0016020">
    <property type="term" value="C:membrane"/>
    <property type="evidence" value="ECO:0007669"/>
    <property type="project" value="UniProtKB-SubCell"/>
</dbReference>
<comment type="subcellular location">
    <subcellularLocation>
        <location evidence="1">Membrane</location>
        <topology evidence="1">Multi-pass membrane protein</topology>
    </subcellularLocation>
</comment>
<comment type="similarity">
    <text evidence="9">Belongs to the DHHC palmitoyltransferase family. PFA5 subfamily.</text>
</comment>
<dbReference type="EMBL" id="KK207850">
    <property type="protein sequence ID" value="EZF52432.1"/>
    <property type="molecule type" value="Genomic_DNA"/>
</dbReference>
<dbReference type="PROSITE" id="PS51257">
    <property type="entry name" value="PROKAR_LIPOPROTEIN"/>
    <property type="match status" value="1"/>
</dbReference>
<feature type="transmembrane region" description="Helical" evidence="11">
    <location>
        <begin position="213"/>
        <end position="232"/>
    </location>
</feature>
<accession>A0A022W244</accession>
<evidence type="ECO:0000256" key="10">
    <source>
        <dbReference type="ARBA" id="ARBA00048048"/>
    </source>
</evidence>
<evidence type="ECO:0000256" key="3">
    <source>
        <dbReference type="ARBA" id="ARBA00022692"/>
    </source>
</evidence>
<feature type="transmembrane region" description="Helical" evidence="11">
    <location>
        <begin position="52"/>
        <end position="75"/>
    </location>
</feature>
<feature type="transmembrane region" description="Helical" evidence="11">
    <location>
        <begin position="12"/>
        <end position="32"/>
    </location>
</feature>
<evidence type="ECO:0000256" key="12">
    <source>
        <dbReference type="SAM" id="MobiDB-lite"/>
    </source>
</evidence>
<dbReference type="OrthoDB" id="331948at2759"/>
<evidence type="ECO:0000256" key="11">
    <source>
        <dbReference type="RuleBase" id="RU079119"/>
    </source>
</evidence>
<feature type="domain" description="Palmitoyltransferase DHHC" evidence="13">
    <location>
        <begin position="165"/>
        <end position="282"/>
    </location>
</feature>
<evidence type="ECO:0000256" key="1">
    <source>
        <dbReference type="ARBA" id="ARBA00004141"/>
    </source>
</evidence>
<dbReference type="PROSITE" id="PS50216">
    <property type="entry name" value="DHHC"/>
    <property type="match status" value="1"/>
</dbReference>
<dbReference type="InterPro" id="IPR001594">
    <property type="entry name" value="Palmitoyltrfase_DHHC"/>
</dbReference>
<keyword evidence="6" id="KW-0564">Palmitate</keyword>
<evidence type="ECO:0000256" key="6">
    <source>
        <dbReference type="ARBA" id="ARBA00023139"/>
    </source>
</evidence>
<comment type="domain">
    <text evidence="11">The DHHC domain is required for palmitoyltransferase activity.</text>
</comment>
<keyword evidence="2 11" id="KW-0808">Transferase</keyword>
<proteinExistence type="inferred from homology"/>
<dbReference type="PANTHER" id="PTHR22883">
    <property type="entry name" value="ZINC FINGER DHHC DOMAIN CONTAINING PROTEIN"/>
    <property type="match status" value="1"/>
</dbReference>
<organism evidence="14">
    <name type="scientific">Trichophyton rubrum CBS 288.86</name>
    <dbReference type="NCBI Taxonomy" id="1215330"/>
    <lineage>
        <taxon>Eukaryota</taxon>
        <taxon>Fungi</taxon>
        <taxon>Dikarya</taxon>
        <taxon>Ascomycota</taxon>
        <taxon>Pezizomycotina</taxon>
        <taxon>Eurotiomycetes</taxon>
        <taxon>Eurotiomycetidae</taxon>
        <taxon>Onygenales</taxon>
        <taxon>Arthrodermataceae</taxon>
        <taxon>Trichophyton</taxon>
    </lineage>
</organism>
<dbReference type="GO" id="GO:0019706">
    <property type="term" value="F:protein-cysteine S-palmitoyltransferase activity"/>
    <property type="evidence" value="ECO:0007669"/>
    <property type="project" value="UniProtKB-EC"/>
</dbReference>
<sequence>MACDQKAASRAVARIIPAFLGGLIVYSCYSITKTLCIDYLIKPAAVTGLRPRIGVAIGLLVTFYVLLIFLVTTYLRLLITVIFFPGYLPRGPQWPGSSKQKKNKGGKGRKRPGSIDREKPEVMPYATLGEPNANEEKNEYSFDTTGLEAFYMKDIFVCQLDGKPPWCSTCCQFKTDRSHHCSEVNRCVRKMDHFCPWVGGVVSETSFKFFIQFLFYAMLFVTFNGVVMAVFVAERKKMFGTLNIYWLVIVAASGFFGLFLAGMLISSLQMALRNSSTIESLDWGSKVWILAILIPRPLDLDNLPIESRPPFPVVCYPVSASQTGSPYAPRRQFAILHTRPGENPFDLGDPFANLGEVMGHSVLDWILPIKHSPCASHKRQDSMYALGPVVQRMKKEADLLETSARKSGYHSYKTKRRRRDGRSRDSDPSSSRSTHSRSRDEKNKTNRRQTKDPSKPHRRSRDGDRSVRG</sequence>
<evidence type="ECO:0000256" key="9">
    <source>
        <dbReference type="ARBA" id="ARBA00038298"/>
    </source>
</evidence>
<feature type="compositionally biased region" description="Basic and acidic residues" evidence="12">
    <location>
        <begin position="437"/>
        <end position="469"/>
    </location>
</feature>
<dbReference type="GO" id="GO:0005783">
    <property type="term" value="C:endoplasmic reticulum"/>
    <property type="evidence" value="ECO:0007669"/>
    <property type="project" value="TreeGrafter"/>
</dbReference>
<dbReference type="Proteomes" id="UP000023758">
    <property type="component" value="Unassembled WGS sequence"/>
</dbReference>
<feature type="transmembrane region" description="Helical" evidence="11">
    <location>
        <begin position="244"/>
        <end position="265"/>
    </location>
</feature>
<dbReference type="AlphaFoldDB" id="A0A022W244"/>
<dbReference type="PANTHER" id="PTHR22883:SF23">
    <property type="entry name" value="PALMITOYLTRANSFERASE ZDHHC6"/>
    <property type="match status" value="1"/>
</dbReference>
<name>A0A022W244_TRIRU</name>
<comment type="catalytic activity">
    <reaction evidence="10 11">
        <text>L-cysteinyl-[protein] + hexadecanoyl-CoA = S-hexadecanoyl-L-cysteinyl-[protein] + CoA</text>
        <dbReference type="Rhea" id="RHEA:36683"/>
        <dbReference type="Rhea" id="RHEA-COMP:10131"/>
        <dbReference type="Rhea" id="RHEA-COMP:11032"/>
        <dbReference type="ChEBI" id="CHEBI:29950"/>
        <dbReference type="ChEBI" id="CHEBI:57287"/>
        <dbReference type="ChEBI" id="CHEBI:57379"/>
        <dbReference type="ChEBI" id="CHEBI:74151"/>
        <dbReference type="EC" id="2.3.1.225"/>
    </reaction>
</comment>
<dbReference type="EC" id="2.3.1.225" evidence="11"/>
<evidence type="ECO:0000313" key="14">
    <source>
        <dbReference type="EMBL" id="EZF52432.1"/>
    </source>
</evidence>
<dbReference type="HOGENOM" id="CLU_034009_0_0_1"/>
<keyword evidence="4 11" id="KW-1133">Transmembrane helix</keyword>
<keyword evidence="5 11" id="KW-0472">Membrane</keyword>
<evidence type="ECO:0000256" key="4">
    <source>
        <dbReference type="ARBA" id="ARBA00022989"/>
    </source>
</evidence>
<feature type="region of interest" description="Disordered" evidence="12">
    <location>
        <begin position="400"/>
        <end position="469"/>
    </location>
</feature>
<keyword evidence="8 11" id="KW-0012">Acyltransferase</keyword>
<evidence type="ECO:0000256" key="5">
    <source>
        <dbReference type="ARBA" id="ARBA00023136"/>
    </source>
</evidence>
<protein>
    <recommendedName>
        <fullName evidence="11">Palmitoyltransferase</fullName>
        <ecNumber evidence="11">2.3.1.225</ecNumber>
    </recommendedName>
</protein>
<dbReference type="InterPro" id="IPR039859">
    <property type="entry name" value="PFA4/ZDH16/20/ERF2-like"/>
</dbReference>
<dbReference type="GO" id="GO:0006612">
    <property type="term" value="P:protein targeting to membrane"/>
    <property type="evidence" value="ECO:0007669"/>
    <property type="project" value="TreeGrafter"/>
</dbReference>
<gene>
    <name evidence="14" type="ORF">H103_04501</name>
</gene>
<evidence type="ECO:0000256" key="7">
    <source>
        <dbReference type="ARBA" id="ARBA00023288"/>
    </source>
</evidence>
<reference evidence="14" key="1">
    <citation type="submission" date="2014-02" db="EMBL/GenBank/DDBJ databases">
        <title>The Genome Sequence of Trichophyton rubrum (morphotype fischeri) CBS 288.86.</title>
        <authorList>
            <consortium name="The Broad Institute Genomics Platform"/>
            <person name="Cuomo C.A."/>
            <person name="White T.C."/>
            <person name="Graser Y."/>
            <person name="Martinez-Rossi N."/>
            <person name="Heitman J."/>
            <person name="Young S.K."/>
            <person name="Zeng Q."/>
            <person name="Gargeya S."/>
            <person name="Abouelleil A."/>
            <person name="Alvarado L."/>
            <person name="Chapman S.B."/>
            <person name="Gainer-Dewar J."/>
            <person name="Goldberg J."/>
            <person name="Griggs A."/>
            <person name="Gujja S."/>
            <person name="Hansen M."/>
            <person name="Howarth C."/>
            <person name="Imamovic A."/>
            <person name="Larimer J."/>
            <person name="Martinez D."/>
            <person name="Murphy C."/>
            <person name="Pearson M.D."/>
            <person name="Persinoti G."/>
            <person name="Poon T."/>
            <person name="Priest M."/>
            <person name="Roberts A.D."/>
            <person name="Saif S."/>
            <person name="Shea T.D."/>
            <person name="Sykes S.N."/>
            <person name="Wortman J."/>
            <person name="Nusbaum C."/>
            <person name="Birren B."/>
        </authorList>
    </citation>
    <scope>NUCLEOTIDE SEQUENCE [LARGE SCALE GENOMIC DNA]</scope>
    <source>
        <strain evidence="14">CBS 288.86</strain>
    </source>
</reference>
<feature type="region of interest" description="Disordered" evidence="12">
    <location>
        <begin position="94"/>
        <end position="117"/>
    </location>
</feature>
<keyword evidence="3 11" id="KW-0812">Transmembrane</keyword>
<dbReference type="GO" id="GO:0005794">
    <property type="term" value="C:Golgi apparatus"/>
    <property type="evidence" value="ECO:0007669"/>
    <property type="project" value="TreeGrafter"/>
</dbReference>
<keyword evidence="7" id="KW-0449">Lipoprotein</keyword>
<dbReference type="Pfam" id="PF01529">
    <property type="entry name" value="DHHC"/>
    <property type="match status" value="1"/>
</dbReference>